<evidence type="ECO:0000256" key="1">
    <source>
        <dbReference type="SAM" id="MobiDB-lite"/>
    </source>
</evidence>
<feature type="compositionally biased region" description="Low complexity" evidence="1">
    <location>
        <begin position="66"/>
        <end position="80"/>
    </location>
</feature>
<evidence type="ECO:0000313" key="3">
    <source>
        <dbReference type="Proteomes" id="UP000002748"/>
    </source>
</evidence>
<dbReference type="RefSeq" id="XP_014183991.1">
    <property type="nucleotide sequence ID" value="XM_014328516.1"/>
</dbReference>
<gene>
    <name evidence="2" type="ORF">A1Q1_01305</name>
</gene>
<evidence type="ECO:0000313" key="2">
    <source>
        <dbReference type="EMBL" id="EJT52810.1"/>
    </source>
</evidence>
<dbReference type="HOGENOM" id="CLU_1653384_0_0_1"/>
<reference evidence="2 3" key="1">
    <citation type="journal article" date="2012" name="Eukaryot. Cell">
        <title>Draft genome sequence of CBS 2479, the standard type strain of Trichosporon asahii.</title>
        <authorList>
            <person name="Yang R.Y."/>
            <person name="Li H.T."/>
            <person name="Zhu H."/>
            <person name="Zhou G.P."/>
            <person name="Wang M."/>
            <person name="Wang L."/>
        </authorList>
    </citation>
    <scope>NUCLEOTIDE SEQUENCE [LARGE SCALE GENOMIC DNA]</scope>
    <source>
        <strain evidence="3">ATCC 90039 / CBS 2479 / JCM 2466 / KCTC 7840 / NCYC 2677 / UAMH 7654</strain>
    </source>
</reference>
<proteinExistence type="predicted"/>
<feature type="compositionally biased region" description="Low complexity" evidence="1">
    <location>
        <begin position="1"/>
        <end position="22"/>
    </location>
</feature>
<dbReference type="EMBL" id="ALBS01000016">
    <property type="protein sequence ID" value="EJT52810.1"/>
    <property type="molecule type" value="Genomic_DNA"/>
</dbReference>
<organism evidence="2 3">
    <name type="scientific">Trichosporon asahii var. asahii (strain ATCC 90039 / CBS 2479 / JCM 2466 / KCTC 7840 / NBRC 103889/ NCYC 2677 / UAMH 7654)</name>
    <name type="common">Yeast</name>
    <dbReference type="NCBI Taxonomy" id="1186058"/>
    <lineage>
        <taxon>Eukaryota</taxon>
        <taxon>Fungi</taxon>
        <taxon>Dikarya</taxon>
        <taxon>Basidiomycota</taxon>
        <taxon>Agaricomycotina</taxon>
        <taxon>Tremellomycetes</taxon>
        <taxon>Trichosporonales</taxon>
        <taxon>Trichosporonaceae</taxon>
        <taxon>Trichosporon</taxon>
    </lineage>
</organism>
<dbReference type="GeneID" id="25984819"/>
<feature type="compositionally biased region" description="Polar residues" evidence="1">
    <location>
        <begin position="46"/>
        <end position="65"/>
    </location>
</feature>
<feature type="compositionally biased region" description="Basic and acidic residues" evidence="1">
    <location>
        <begin position="94"/>
        <end position="123"/>
    </location>
</feature>
<dbReference type="Proteomes" id="UP000002748">
    <property type="component" value="Unassembled WGS sequence"/>
</dbReference>
<dbReference type="AlphaFoldDB" id="J4ULG3"/>
<dbReference type="VEuPathDB" id="FungiDB:A1Q1_01305"/>
<accession>J4ULG3</accession>
<comment type="caution">
    <text evidence="2">The sequence shown here is derived from an EMBL/GenBank/DDBJ whole genome shotgun (WGS) entry which is preliminary data.</text>
</comment>
<feature type="region of interest" description="Disordered" evidence="1">
    <location>
        <begin position="1"/>
        <end position="160"/>
    </location>
</feature>
<sequence>MLSASAHAAHAVRSSSPLNPRSSSPPPSSPTPGGYSSPARLPLFGRSNTTPLSARYRTTPSSSLASRRPGPGGRMPSSPGDFFSGDTTPTESAMWRDKFARRLADSQRRRSARDAEIARRRGTEPPPDLDDPDAEQRAMQEDEEVSTRGWPAGQPEAKLG</sequence>
<name>J4ULG3_TRIAS</name>
<dbReference type="KEGG" id="tasa:A1Q1_01305"/>
<protein>
    <submittedName>
        <fullName evidence="2">Uncharacterized protein</fullName>
    </submittedName>
</protein>